<evidence type="ECO:0000313" key="2">
    <source>
        <dbReference type="EMBL" id="TWT57768.1"/>
    </source>
</evidence>
<evidence type="ECO:0000256" key="1">
    <source>
        <dbReference type="SAM" id="SignalP"/>
    </source>
</evidence>
<dbReference type="EMBL" id="SIHI01000001">
    <property type="protein sequence ID" value="TWT57768.1"/>
    <property type="molecule type" value="Genomic_DNA"/>
</dbReference>
<protein>
    <recommendedName>
        <fullName evidence="4">Permuted papain-like amidase enzyme, YaeF/YiiX, C92 family</fullName>
    </recommendedName>
</protein>
<reference evidence="2 3" key="1">
    <citation type="submission" date="2019-02" db="EMBL/GenBank/DDBJ databases">
        <title>Deep-cultivation of Planctomycetes and their phenomic and genomic characterization uncovers novel biology.</title>
        <authorList>
            <person name="Wiegand S."/>
            <person name="Jogler M."/>
            <person name="Boedeker C."/>
            <person name="Pinto D."/>
            <person name="Vollmers J."/>
            <person name="Rivas-Marin E."/>
            <person name="Kohn T."/>
            <person name="Peeters S.H."/>
            <person name="Heuer A."/>
            <person name="Rast P."/>
            <person name="Oberbeckmann S."/>
            <person name="Bunk B."/>
            <person name="Jeske O."/>
            <person name="Meyerdierks A."/>
            <person name="Storesund J.E."/>
            <person name="Kallscheuer N."/>
            <person name="Luecker S."/>
            <person name="Lage O.M."/>
            <person name="Pohl T."/>
            <person name="Merkel B.J."/>
            <person name="Hornburger P."/>
            <person name="Mueller R.-W."/>
            <person name="Bruemmer F."/>
            <person name="Labrenz M."/>
            <person name="Spormann A.M."/>
            <person name="Op Den Camp H."/>
            <person name="Overmann J."/>
            <person name="Amann R."/>
            <person name="Jetten M.S.M."/>
            <person name="Mascher T."/>
            <person name="Medema M.H."/>
            <person name="Devos D.P."/>
            <person name="Kaster A.-K."/>
            <person name="Ovreas L."/>
            <person name="Rohde M."/>
            <person name="Galperin M.Y."/>
            <person name="Jogler C."/>
        </authorList>
    </citation>
    <scope>NUCLEOTIDE SEQUENCE [LARGE SCALE GENOMIC DNA]</scope>
    <source>
        <strain evidence="2 3">KOR42</strain>
    </source>
</reference>
<dbReference type="Proteomes" id="UP000317243">
    <property type="component" value="Unassembled WGS sequence"/>
</dbReference>
<dbReference type="OrthoDB" id="275111at2"/>
<evidence type="ECO:0008006" key="4">
    <source>
        <dbReference type="Google" id="ProtNLM"/>
    </source>
</evidence>
<dbReference type="SUPFAM" id="SSF54001">
    <property type="entry name" value="Cysteine proteinases"/>
    <property type="match status" value="1"/>
</dbReference>
<dbReference type="InterPro" id="IPR024453">
    <property type="entry name" value="Peptidase_C92"/>
</dbReference>
<name>A0A5C5X4W6_9PLAN</name>
<feature type="chain" id="PRO_5022823105" description="Permuted papain-like amidase enzyme, YaeF/YiiX, C92 family" evidence="1">
    <location>
        <begin position="23"/>
        <end position="243"/>
    </location>
</feature>
<keyword evidence="1" id="KW-0732">Signal</keyword>
<accession>A0A5C5X4W6</accession>
<dbReference type="RefSeq" id="WP_146507698.1">
    <property type="nucleotide sequence ID" value="NZ_SIHI01000001.1"/>
</dbReference>
<dbReference type="Pfam" id="PF05708">
    <property type="entry name" value="Peptidase_C92"/>
    <property type="match status" value="1"/>
</dbReference>
<dbReference type="Gene3D" id="3.90.1720.10">
    <property type="entry name" value="endopeptidase domain like (from Nostoc punctiforme)"/>
    <property type="match status" value="1"/>
</dbReference>
<organism evidence="2 3">
    <name type="scientific">Thalassoglobus neptunius</name>
    <dbReference type="NCBI Taxonomy" id="1938619"/>
    <lineage>
        <taxon>Bacteria</taxon>
        <taxon>Pseudomonadati</taxon>
        <taxon>Planctomycetota</taxon>
        <taxon>Planctomycetia</taxon>
        <taxon>Planctomycetales</taxon>
        <taxon>Planctomycetaceae</taxon>
        <taxon>Thalassoglobus</taxon>
    </lineage>
</organism>
<feature type="signal peptide" evidence="1">
    <location>
        <begin position="1"/>
        <end position="22"/>
    </location>
</feature>
<sequence length="243" mass="26776" precursor="true">MNSAFMKILIAAFVFATASLNAAKTSFADERATPGVIADAKVIADIIDSCENGSLLFSQGDCLAVRCYTNSPYTHVGIVIEEGDQKIAYDSMNGVGVRKMSLEDYLTTQAPDTVHAFHPIRKLNRSEVSELREHLESQLGRPYSVKHHITGKRNAGLHCSEYVTDALVSIDWLKVSNPPRVSPASLAEGIEHNSIYLVGPVYEVPAEIQPIPEPDGFCERMWVDMKLCTLQCCSKLSGWILCR</sequence>
<proteinExistence type="predicted"/>
<dbReference type="AlphaFoldDB" id="A0A5C5X4W6"/>
<evidence type="ECO:0000313" key="3">
    <source>
        <dbReference type="Proteomes" id="UP000317243"/>
    </source>
</evidence>
<comment type="caution">
    <text evidence="2">The sequence shown here is derived from an EMBL/GenBank/DDBJ whole genome shotgun (WGS) entry which is preliminary data.</text>
</comment>
<dbReference type="InterPro" id="IPR038765">
    <property type="entry name" value="Papain-like_cys_pep_sf"/>
</dbReference>
<keyword evidence="3" id="KW-1185">Reference proteome</keyword>
<gene>
    <name evidence="2" type="ORF">KOR42_11340</name>
</gene>